<dbReference type="Proteomes" id="UP000295689">
    <property type="component" value="Unassembled WGS sequence"/>
</dbReference>
<reference evidence="4 5" key="1">
    <citation type="journal article" date="2015" name="Stand. Genomic Sci.">
        <title>Genomic Encyclopedia of Bacterial and Archaeal Type Strains, Phase III: the genomes of soil and plant-associated and newly described type strains.</title>
        <authorList>
            <person name="Whitman W.B."/>
            <person name="Woyke T."/>
            <person name="Klenk H.P."/>
            <person name="Zhou Y."/>
            <person name="Lilburn T.G."/>
            <person name="Beck B.J."/>
            <person name="De Vos P."/>
            <person name="Vandamme P."/>
            <person name="Eisen J.A."/>
            <person name="Garrity G."/>
            <person name="Hugenholtz P."/>
            <person name="Kyrpides N.C."/>
        </authorList>
    </citation>
    <scope>NUCLEOTIDE SEQUENCE [LARGE SCALE GENOMIC DNA]</scope>
    <source>
        <strain evidence="4 5">CV53</strain>
    </source>
</reference>
<protein>
    <submittedName>
        <fullName evidence="4">Phosphinothricin acetyltransferase</fullName>
    </submittedName>
</protein>
<keyword evidence="2" id="KW-0012">Acyltransferase</keyword>
<dbReference type="SUPFAM" id="SSF55729">
    <property type="entry name" value="Acyl-CoA N-acyltransferases (Nat)"/>
    <property type="match status" value="1"/>
</dbReference>
<dbReference type="PANTHER" id="PTHR43072">
    <property type="entry name" value="N-ACETYLTRANSFERASE"/>
    <property type="match status" value="1"/>
</dbReference>
<sequence>MIIREAKIEDLPGMLDIYNDAVRNLTATFDLEEQTLEQRTKWFHKYGGKYPLIVAEVEGEIAGYCGLSMYNEKAAYARTAEVSIYLSSRFRGKGIGRALMTEILKRARELDFHAIIAGITEGNDVSVKLHEKFGFKLAGRITEVGFKFGEWQNVLYLQLTL</sequence>
<dbReference type="InterPro" id="IPR016181">
    <property type="entry name" value="Acyl_CoA_acyltransferase"/>
</dbReference>
<evidence type="ECO:0000313" key="5">
    <source>
        <dbReference type="Proteomes" id="UP000295689"/>
    </source>
</evidence>
<gene>
    <name evidence="4" type="ORF">EV146_111214</name>
</gene>
<evidence type="ECO:0000256" key="2">
    <source>
        <dbReference type="ARBA" id="ARBA00023315"/>
    </source>
</evidence>
<dbReference type="RefSeq" id="WP_132010210.1">
    <property type="nucleotide sequence ID" value="NZ_JABUHM010000013.1"/>
</dbReference>
<dbReference type="GO" id="GO:0016747">
    <property type="term" value="F:acyltransferase activity, transferring groups other than amino-acyl groups"/>
    <property type="evidence" value="ECO:0007669"/>
    <property type="project" value="InterPro"/>
</dbReference>
<evidence type="ECO:0000259" key="3">
    <source>
        <dbReference type="PROSITE" id="PS51186"/>
    </source>
</evidence>
<keyword evidence="5" id="KW-1185">Reference proteome</keyword>
<dbReference type="PANTHER" id="PTHR43072:SF23">
    <property type="entry name" value="UPF0039 PROTEIN C11D3.02C"/>
    <property type="match status" value="1"/>
</dbReference>
<proteinExistence type="predicted"/>
<keyword evidence="1 4" id="KW-0808">Transferase</keyword>
<dbReference type="AlphaFoldDB" id="A0A4R2B8I7"/>
<dbReference type="InterPro" id="IPR000182">
    <property type="entry name" value="GNAT_dom"/>
</dbReference>
<organism evidence="4 5">
    <name type="scientific">Mesobacillus foraminis</name>
    <dbReference type="NCBI Taxonomy" id="279826"/>
    <lineage>
        <taxon>Bacteria</taxon>
        <taxon>Bacillati</taxon>
        <taxon>Bacillota</taxon>
        <taxon>Bacilli</taxon>
        <taxon>Bacillales</taxon>
        <taxon>Bacillaceae</taxon>
        <taxon>Mesobacillus</taxon>
    </lineage>
</organism>
<comment type="caution">
    <text evidence="4">The sequence shown here is derived from an EMBL/GenBank/DDBJ whole genome shotgun (WGS) entry which is preliminary data.</text>
</comment>
<feature type="domain" description="N-acetyltransferase" evidence="3">
    <location>
        <begin position="1"/>
        <end position="161"/>
    </location>
</feature>
<accession>A0A4R2B8I7</accession>
<dbReference type="CDD" id="cd04301">
    <property type="entry name" value="NAT_SF"/>
    <property type="match status" value="1"/>
</dbReference>
<evidence type="ECO:0000313" key="4">
    <source>
        <dbReference type="EMBL" id="TCN22372.1"/>
    </source>
</evidence>
<dbReference type="Gene3D" id="3.40.630.30">
    <property type="match status" value="1"/>
</dbReference>
<dbReference type="EMBL" id="SLVV01000011">
    <property type="protein sequence ID" value="TCN22372.1"/>
    <property type="molecule type" value="Genomic_DNA"/>
</dbReference>
<dbReference type="PROSITE" id="PS51186">
    <property type="entry name" value="GNAT"/>
    <property type="match status" value="1"/>
</dbReference>
<name>A0A4R2B8I7_9BACI</name>
<evidence type="ECO:0000256" key="1">
    <source>
        <dbReference type="ARBA" id="ARBA00022679"/>
    </source>
</evidence>
<dbReference type="Pfam" id="PF00583">
    <property type="entry name" value="Acetyltransf_1"/>
    <property type="match status" value="1"/>
</dbReference>